<protein>
    <recommendedName>
        <fullName evidence="8">Amino acid transporter</fullName>
    </recommendedName>
</protein>
<accession>A0AAF3F184</accession>
<dbReference type="InterPro" id="IPR002293">
    <property type="entry name" value="AA/rel_permease1"/>
</dbReference>
<keyword evidence="4 5" id="KW-0472">Membrane</keyword>
<keyword evidence="2 5" id="KW-0812">Transmembrane</keyword>
<sequence length="701" mass="78260">MREQDNEWSLDFTLPIMALLKSTGNETAAYLKAREICHSNRLLESCLNACNGSMEIEIIRLGLRAWDKTCQGLEEIRDELPCWKKQGYVITDSCSSHTTRLRNSMEFFARNVSMSSLPRVCSNFDEFSNCFIEAYGRFCGHSSLKLTEKMFEANKEAMFKMVRLKFSRQYTIPDACTGTIIRRDADSSDISLSILSFPFKLAILSNFDAMTEENGNKIGYIGAISYTAGTIIGSGIFVSPKGILTHAGSIGLSLAIWVGSAVIAMLSGLVFVELATSIPESGSDFAYINFVKWKPLAFAFLWLSNLVEASCSCAILFYTFGEYMVEALDPLNLDLSSTKRHRLEQLFGFALLWILMWANFFSLKRWASKIQIGITIAKLFSVSIIIVTGFYFLFFKGKSDSFESSKVWKNTQSKPGEIVLAIYSGIWAYAGYDTLNYGTEDVDPKKLKKIMPMAVIGGLTIATIVYILANIAYFAVLLPDEILDSNAVATTFSKKTLGNFYYAMPAIVAILMIGTINSDIFSWSRFIVSGARAGMMPRFLSLIHIENESPRTGILFHVFAAIIFSFIGPIDTLMNYLFVTGMLRQAVTVAALIYIRLKKIPVSSSALRLPIFIPVLVFVISIALVAVPAFQDLLATGVGVGMLIVFLFAYFLVIWPNYDWSFLRKIDESFTQFCQKLFVSVIDEGPKIVYGNANENEKSKL</sequence>
<feature type="transmembrane region" description="Helical" evidence="5">
    <location>
        <begin position="375"/>
        <end position="395"/>
    </location>
</feature>
<feature type="transmembrane region" description="Helical" evidence="5">
    <location>
        <begin position="607"/>
        <end position="627"/>
    </location>
</feature>
<feature type="transmembrane region" description="Helical" evidence="5">
    <location>
        <begin position="218"/>
        <end position="238"/>
    </location>
</feature>
<dbReference type="Gene3D" id="1.20.1740.10">
    <property type="entry name" value="Amino acid/polyamine transporter I"/>
    <property type="match status" value="1"/>
</dbReference>
<dbReference type="AlphaFoldDB" id="A0AAF3F184"/>
<evidence type="ECO:0000256" key="3">
    <source>
        <dbReference type="ARBA" id="ARBA00022989"/>
    </source>
</evidence>
<feature type="transmembrane region" description="Helical" evidence="5">
    <location>
        <begin position="500"/>
        <end position="528"/>
    </location>
</feature>
<dbReference type="PANTHER" id="PTHR11785:SF117">
    <property type="entry name" value="AMINO ACID TRANSPORTER"/>
    <property type="match status" value="1"/>
</dbReference>
<feature type="transmembrane region" description="Helical" evidence="5">
    <location>
        <begin position="346"/>
        <end position="363"/>
    </location>
</feature>
<keyword evidence="3 5" id="KW-1133">Transmembrane helix</keyword>
<dbReference type="PANTHER" id="PTHR11785">
    <property type="entry name" value="AMINO ACID TRANSPORTER"/>
    <property type="match status" value="1"/>
</dbReference>
<dbReference type="Pfam" id="PF13520">
    <property type="entry name" value="AA_permease_2"/>
    <property type="match status" value="1"/>
</dbReference>
<comment type="subcellular location">
    <subcellularLocation>
        <location evidence="1">Membrane</location>
        <topology evidence="1">Multi-pass membrane protein</topology>
    </subcellularLocation>
</comment>
<name>A0AAF3F184_9BILA</name>
<evidence type="ECO:0008006" key="8">
    <source>
        <dbReference type="Google" id="ProtNLM"/>
    </source>
</evidence>
<dbReference type="WBParaSite" id="MBELARI_LOCUS19620">
    <property type="protein sequence ID" value="MBELARI_LOCUS19620"/>
    <property type="gene ID" value="MBELARI_LOCUS19620"/>
</dbReference>
<feature type="transmembrane region" description="Helical" evidence="5">
    <location>
        <begin position="250"/>
        <end position="275"/>
    </location>
</feature>
<reference evidence="7" key="1">
    <citation type="submission" date="2024-02" db="UniProtKB">
        <authorList>
            <consortium name="WormBaseParasite"/>
        </authorList>
    </citation>
    <scope>IDENTIFICATION</scope>
</reference>
<keyword evidence="6" id="KW-1185">Reference proteome</keyword>
<dbReference type="GO" id="GO:0015179">
    <property type="term" value="F:L-amino acid transmembrane transporter activity"/>
    <property type="evidence" value="ECO:0007669"/>
    <property type="project" value="TreeGrafter"/>
</dbReference>
<evidence type="ECO:0000256" key="4">
    <source>
        <dbReference type="ARBA" id="ARBA00023136"/>
    </source>
</evidence>
<organism evidence="6 7">
    <name type="scientific">Mesorhabditis belari</name>
    <dbReference type="NCBI Taxonomy" id="2138241"/>
    <lineage>
        <taxon>Eukaryota</taxon>
        <taxon>Metazoa</taxon>
        <taxon>Ecdysozoa</taxon>
        <taxon>Nematoda</taxon>
        <taxon>Chromadorea</taxon>
        <taxon>Rhabditida</taxon>
        <taxon>Rhabditina</taxon>
        <taxon>Rhabditomorpha</taxon>
        <taxon>Rhabditoidea</taxon>
        <taxon>Rhabditidae</taxon>
        <taxon>Mesorhabditinae</taxon>
        <taxon>Mesorhabditis</taxon>
    </lineage>
</organism>
<evidence type="ECO:0000256" key="1">
    <source>
        <dbReference type="ARBA" id="ARBA00004141"/>
    </source>
</evidence>
<evidence type="ECO:0000313" key="6">
    <source>
        <dbReference type="Proteomes" id="UP000887575"/>
    </source>
</evidence>
<feature type="transmembrane region" description="Helical" evidence="5">
    <location>
        <begin position="296"/>
        <end position="320"/>
    </location>
</feature>
<evidence type="ECO:0000313" key="7">
    <source>
        <dbReference type="WBParaSite" id="MBELARI_LOCUS19620"/>
    </source>
</evidence>
<dbReference type="InterPro" id="IPR050598">
    <property type="entry name" value="AminoAcid_Transporter"/>
</dbReference>
<feature type="transmembrane region" description="Helical" evidence="5">
    <location>
        <begin position="633"/>
        <end position="655"/>
    </location>
</feature>
<dbReference type="Proteomes" id="UP000887575">
    <property type="component" value="Unassembled WGS sequence"/>
</dbReference>
<evidence type="ECO:0000256" key="2">
    <source>
        <dbReference type="ARBA" id="ARBA00022692"/>
    </source>
</evidence>
<feature type="transmembrane region" description="Helical" evidence="5">
    <location>
        <begin position="453"/>
        <end position="476"/>
    </location>
</feature>
<dbReference type="GO" id="GO:0016020">
    <property type="term" value="C:membrane"/>
    <property type="evidence" value="ECO:0007669"/>
    <property type="project" value="UniProtKB-SubCell"/>
</dbReference>
<evidence type="ECO:0000256" key="5">
    <source>
        <dbReference type="SAM" id="Phobius"/>
    </source>
</evidence>
<proteinExistence type="predicted"/>